<dbReference type="Proteomes" id="UP000520814">
    <property type="component" value="Unassembled WGS sequence"/>
</dbReference>
<organism evidence="1 2">
    <name type="scientific">Armatimonas rosea</name>
    <dbReference type="NCBI Taxonomy" id="685828"/>
    <lineage>
        <taxon>Bacteria</taxon>
        <taxon>Bacillati</taxon>
        <taxon>Armatimonadota</taxon>
        <taxon>Armatimonadia</taxon>
        <taxon>Armatimonadales</taxon>
        <taxon>Armatimonadaceae</taxon>
        <taxon>Armatimonas</taxon>
    </lineage>
</organism>
<reference evidence="1 2" key="1">
    <citation type="submission" date="2020-08" db="EMBL/GenBank/DDBJ databases">
        <title>Genomic Encyclopedia of Type Strains, Phase IV (KMG-IV): sequencing the most valuable type-strain genomes for metagenomic binning, comparative biology and taxonomic classification.</title>
        <authorList>
            <person name="Goeker M."/>
        </authorList>
    </citation>
    <scope>NUCLEOTIDE SEQUENCE [LARGE SCALE GENOMIC DNA]</scope>
    <source>
        <strain evidence="1 2">DSM 23562</strain>
    </source>
</reference>
<dbReference type="RefSeq" id="WP_184192640.1">
    <property type="nucleotide sequence ID" value="NZ_JACHGW010000001.1"/>
</dbReference>
<accession>A0A7W9W5L2</accession>
<evidence type="ECO:0000313" key="1">
    <source>
        <dbReference type="EMBL" id="MBB6049020.1"/>
    </source>
</evidence>
<dbReference type="EMBL" id="JACHGW010000001">
    <property type="protein sequence ID" value="MBB6049020.1"/>
    <property type="molecule type" value="Genomic_DNA"/>
</dbReference>
<sequence>MQNDKPEKPCHIALQLNPHEADALLNLLLCAPETDEVSEEMTSNLLRRIAEAQRALMRPHGVNSGNEDPSA</sequence>
<evidence type="ECO:0000313" key="2">
    <source>
        <dbReference type="Proteomes" id="UP000520814"/>
    </source>
</evidence>
<name>A0A7W9W5L2_ARMRO</name>
<keyword evidence="2" id="KW-1185">Reference proteome</keyword>
<dbReference type="AlphaFoldDB" id="A0A7W9W5L2"/>
<comment type="caution">
    <text evidence="1">The sequence shown here is derived from an EMBL/GenBank/DDBJ whole genome shotgun (WGS) entry which is preliminary data.</text>
</comment>
<proteinExistence type="predicted"/>
<protein>
    <submittedName>
        <fullName evidence="1">Uncharacterized protein</fullName>
    </submittedName>
</protein>
<gene>
    <name evidence="1" type="ORF">HNQ39_000782</name>
</gene>